<dbReference type="Pfam" id="PF01370">
    <property type="entry name" value="Epimerase"/>
    <property type="match status" value="1"/>
</dbReference>
<feature type="compositionally biased region" description="Basic residues" evidence="1">
    <location>
        <begin position="1"/>
        <end position="10"/>
    </location>
</feature>
<dbReference type="PANTHER" id="PTHR43245:SF51">
    <property type="entry name" value="SHORT CHAIN DEHYDROGENASE_REDUCTASE FAMILY 42E, MEMBER 2"/>
    <property type="match status" value="1"/>
</dbReference>
<accession>A0AA88GNA3</accession>
<evidence type="ECO:0000313" key="3">
    <source>
        <dbReference type="EMBL" id="KAG2381713.1"/>
    </source>
</evidence>
<dbReference type="InterPro" id="IPR050177">
    <property type="entry name" value="Lipid_A_modif_metabolic_enz"/>
</dbReference>
<reference evidence="3 4" key="1">
    <citation type="journal article" date="2018" name="BMC Genomics">
        <title>The genome of Naegleria lovaniensis, the basis for a comparative approach to unravel pathogenicity factors of the human pathogenic amoeba N. fowleri.</title>
        <authorList>
            <person name="Liechti N."/>
            <person name="Schurch N."/>
            <person name="Bruggmann R."/>
            <person name="Wittwer M."/>
        </authorList>
    </citation>
    <scope>NUCLEOTIDE SEQUENCE [LARGE SCALE GENOMIC DNA]</scope>
    <source>
        <strain evidence="3 4">ATCC 30569</strain>
    </source>
</reference>
<feature type="compositionally biased region" description="Polar residues" evidence="1">
    <location>
        <begin position="15"/>
        <end position="27"/>
    </location>
</feature>
<dbReference type="EMBL" id="PYSW02000026">
    <property type="protein sequence ID" value="KAG2381713.1"/>
    <property type="molecule type" value="Genomic_DNA"/>
</dbReference>
<dbReference type="SUPFAM" id="SSF51735">
    <property type="entry name" value="NAD(P)-binding Rossmann-fold domains"/>
    <property type="match status" value="1"/>
</dbReference>
<organism evidence="3 4">
    <name type="scientific">Naegleria lovaniensis</name>
    <name type="common">Amoeba</name>
    <dbReference type="NCBI Taxonomy" id="51637"/>
    <lineage>
        <taxon>Eukaryota</taxon>
        <taxon>Discoba</taxon>
        <taxon>Heterolobosea</taxon>
        <taxon>Tetramitia</taxon>
        <taxon>Eutetramitia</taxon>
        <taxon>Vahlkampfiidae</taxon>
        <taxon>Naegleria</taxon>
    </lineage>
</organism>
<feature type="region of interest" description="Disordered" evidence="1">
    <location>
        <begin position="1"/>
        <end position="43"/>
    </location>
</feature>
<name>A0AA88GNA3_NAELO</name>
<feature type="domain" description="NAD-dependent epimerase/dehydratase" evidence="2">
    <location>
        <begin position="55"/>
        <end position="315"/>
    </location>
</feature>
<sequence length="431" mass="49505">MHPSNRKISKPNHLPTHNITGRPLSNTQRRDGSTHHLCITPNGTTTQTEQQQVFLVTGATGHIGRALCERLLNHSHPNSKIYALGRNEKIGLELEQSILLSRNHPSSEQHCNSPQLKFIQCDLVQQPEIVQDLILNKNIDVIYHCAALSTAWANPKDIYKINVEGTRHLIHACLKLYSDETKKKLKRFIYVGTPSIYTSKNHRVNVSEDDDEKNVKFENILNDYAKSKFIAEKEVLNAFRQFGVPVVVIRPRAVIGIHDTAILPRITEVLQQRRFVNLCEKNEKIFVDLTFIDNVIDALLSAERSDKCIGKVYNITNGEPLDLLELCKFVAEKYLNIDMNFEKKTSPNTFVPKKLNFKLVYFLGYLFECVYGFFGWYQQDPPLTRYTVTTIGRTSTFDITNAKRDLDYHPKVSIMDGITKVMDHHHRYSKL</sequence>
<dbReference type="GeneID" id="68098551"/>
<keyword evidence="4" id="KW-1185">Reference proteome</keyword>
<proteinExistence type="predicted"/>
<dbReference type="InterPro" id="IPR036291">
    <property type="entry name" value="NAD(P)-bd_dom_sf"/>
</dbReference>
<evidence type="ECO:0000313" key="4">
    <source>
        <dbReference type="Proteomes" id="UP000816034"/>
    </source>
</evidence>
<dbReference type="InterPro" id="IPR001509">
    <property type="entry name" value="Epimerase_deHydtase"/>
</dbReference>
<evidence type="ECO:0000259" key="2">
    <source>
        <dbReference type="Pfam" id="PF01370"/>
    </source>
</evidence>
<dbReference type="Proteomes" id="UP000816034">
    <property type="component" value="Unassembled WGS sequence"/>
</dbReference>
<dbReference type="Gene3D" id="3.40.50.720">
    <property type="entry name" value="NAD(P)-binding Rossmann-like Domain"/>
    <property type="match status" value="1"/>
</dbReference>
<comment type="caution">
    <text evidence="3">The sequence shown here is derived from an EMBL/GenBank/DDBJ whole genome shotgun (WGS) entry which is preliminary data.</text>
</comment>
<gene>
    <name evidence="3" type="ORF">C9374_006097</name>
</gene>
<protein>
    <recommendedName>
        <fullName evidence="2">NAD-dependent epimerase/dehydratase domain-containing protein</fullName>
    </recommendedName>
</protein>
<evidence type="ECO:0000256" key="1">
    <source>
        <dbReference type="SAM" id="MobiDB-lite"/>
    </source>
</evidence>
<dbReference type="PANTHER" id="PTHR43245">
    <property type="entry name" value="BIFUNCTIONAL POLYMYXIN RESISTANCE PROTEIN ARNA"/>
    <property type="match status" value="1"/>
</dbReference>
<dbReference type="RefSeq" id="XP_044547392.1">
    <property type="nucleotide sequence ID" value="XM_044695919.1"/>
</dbReference>
<dbReference type="AlphaFoldDB" id="A0AA88GNA3"/>